<dbReference type="Gene3D" id="3.30.450.40">
    <property type="match status" value="1"/>
</dbReference>
<evidence type="ECO:0000256" key="1">
    <source>
        <dbReference type="ARBA" id="ARBA00022801"/>
    </source>
</evidence>
<dbReference type="PANTHER" id="PTHR43156">
    <property type="entry name" value="STAGE II SPORULATION PROTEIN E-RELATED"/>
    <property type="match status" value="1"/>
</dbReference>
<accession>A0A5C6BBT0</accession>
<keyword evidence="1 3" id="KW-0378">Hydrolase</keyword>
<dbReference type="EC" id="3.1.3.3" evidence="3"/>
<name>A0A5C6BBT0_9PLAN</name>
<sequence>MSAQSDPQEMVADYGQRMQQLLPRERMLSLSRRGLKAPQFRITRYSGWTEPVNPWKQRDELPLLESGLLGELLYGGQPRVIEDLQVSAHDPAAEYLADQHSLVAIPLFDQGEALNMVVLSLSDAHGFEPDELPELVWMSNLFGRATQNLVLSAELRDAYEMVDREMQQVAKIQRSLLPAVLPEIPHLHLAAHYETSQRAGGDYYDFFQLPEGKWGLLIADVSGHGTPAAVMMSIVHSIAHLYPHQPVCASDFLSYINQNLCRRYTNESGSFVTAFYGIYTPEKRLLNYSNAGHCLPLLKHCGAGMVSAIEGARQLPLGVLEDETYTNRSHYLSPGDEIVFYTDGISEATSPEGEMFGTQRLDDVLTYCRHDADEIINELLSNLKEFTHGAPAADDRTVLVAKVT</sequence>
<evidence type="ECO:0000313" key="3">
    <source>
        <dbReference type="EMBL" id="TWU09152.1"/>
    </source>
</evidence>
<dbReference type="Gene3D" id="3.60.40.10">
    <property type="entry name" value="PPM-type phosphatase domain"/>
    <property type="match status" value="1"/>
</dbReference>
<evidence type="ECO:0000259" key="2">
    <source>
        <dbReference type="SMART" id="SM00331"/>
    </source>
</evidence>
<feature type="domain" description="PPM-type phosphatase" evidence="2">
    <location>
        <begin position="184"/>
        <end position="403"/>
    </location>
</feature>
<dbReference type="PANTHER" id="PTHR43156:SF2">
    <property type="entry name" value="STAGE II SPORULATION PROTEIN E"/>
    <property type="match status" value="1"/>
</dbReference>
<keyword evidence="4" id="KW-1185">Reference proteome</keyword>
<dbReference type="InterPro" id="IPR001932">
    <property type="entry name" value="PPM-type_phosphatase-like_dom"/>
</dbReference>
<proteinExistence type="predicted"/>
<organism evidence="3 4">
    <name type="scientific">Symmachiella macrocystis</name>
    <dbReference type="NCBI Taxonomy" id="2527985"/>
    <lineage>
        <taxon>Bacteria</taxon>
        <taxon>Pseudomonadati</taxon>
        <taxon>Planctomycetota</taxon>
        <taxon>Planctomycetia</taxon>
        <taxon>Planctomycetales</taxon>
        <taxon>Planctomycetaceae</taxon>
        <taxon>Symmachiella</taxon>
    </lineage>
</organism>
<comment type="caution">
    <text evidence="3">The sequence shown here is derived from an EMBL/GenBank/DDBJ whole genome shotgun (WGS) entry which is preliminary data.</text>
</comment>
<dbReference type="SMART" id="SM00331">
    <property type="entry name" value="PP2C_SIG"/>
    <property type="match status" value="1"/>
</dbReference>
<gene>
    <name evidence="3" type="primary">rsbU_4</name>
    <name evidence="3" type="ORF">CA54_43920</name>
</gene>
<dbReference type="InterPro" id="IPR052016">
    <property type="entry name" value="Bact_Sigma-Reg"/>
</dbReference>
<dbReference type="InterPro" id="IPR036457">
    <property type="entry name" value="PPM-type-like_dom_sf"/>
</dbReference>
<evidence type="ECO:0000313" key="4">
    <source>
        <dbReference type="Proteomes" id="UP000320735"/>
    </source>
</evidence>
<reference evidence="3 4" key="1">
    <citation type="submission" date="2019-02" db="EMBL/GenBank/DDBJ databases">
        <title>Deep-cultivation of Planctomycetes and their phenomic and genomic characterization uncovers novel biology.</title>
        <authorList>
            <person name="Wiegand S."/>
            <person name="Jogler M."/>
            <person name="Boedeker C."/>
            <person name="Pinto D."/>
            <person name="Vollmers J."/>
            <person name="Rivas-Marin E."/>
            <person name="Kohn T."/>
            <person name="Peeters S.H."/>
            <person name="Heuer A."/>
            <person name="Rast P."/>
            <person name="Oberbeckmann S."/>
            <person name="Bunk B."/>
            <person name="Jeske O."/>
            <person name="Meyerdierks A."/>
            <person name="Storesund J.E."/>
            <person name="Kallscheuer N."/>
            <person name="Luecker S."/>
            <person name="Lage O.M."/>
            <person name="Pohl T."/>
            <person name="Merkel B.J."/>
            <person name="Hornburger P."/>
            <person name="Mueller R.-W."/>
            <person name="Bruemmer F."/>
            <person name="Labrenz M."/>
            <person name="Spormann A.M."/>
            <person name="Op Den Camp H."/>
            <person name="Overmann J."/>
            <person name="Amann R."/>
            <person name="Jetten M.S.M."/>
            <person name="Mascher T."/>
            <person name="Medema M.H."/>
            <person name="Devos D.P."/>
            <person name="Kaster A.-K."/>
            <person name="Ovreas L."/>
            <person name="Rohde M."/>
            <person name="Galperin M.Y."/>
            <person name="Jogler C."/>
        </authorList>
    </citation>
    <scope>NUCLEOTIDE SEQUENCE [LARGE SCALE GENOMIC DNA]</scope>
    <source>
        <strain evidence="3 4">CA54</strain>
    </source>
</reference>
<dbReference type="Pfam" id="PF07228">
    <property type="entry name" value="SpoIIE"/>
    <property type="match status" value="1"/>
</dbReference>
<dbReference type="GO" id="GO:0016791">
    <property type="term" value="F:phosphatase activity"/>
    <property type="evidence" value="ECO:0007669"/>
    <property type="project" value="TreeGrafter"/>
</dbReference>
<dbReference type="InterPro" id="IPR029016">
    <property type="entry name" value="GAF-like_dom_sf"/>
</dbReference>
<dbReference type="SUPFAM" id="SSF81606">
    <property type="entry name" value="PP2C-like"/>
    <property type="match status" value="1"/>
</dbReference>
<dbReference type="SUPFAM" id="SSF55781">
    <property type="entry name" value="GAF domain-like"/>
    <property type="match status" value="1"/>
</dbReference>
<dbReference type="AlphaFoldDB" id="A0A5C6BBT0"/>
<dbReference type="EMBL" id="SJPP01000002">
    <property type="protein sequence ID" value="TWU09152.1"/>
    <property type="molecule type" value="Genomic_DNA"/>
</dbReference>
<dbReference type="Proteomes" id="UP000320735">
    <property type="component" value="Unassembled WGS sequence"/>
</dbReference>
<protein>
    <submittedName>
        <fullName evidence="3">Phosphoserine phosphatase RsbU</fullName>
        <ecNumber evidence="3">3.1.3.3</ecNumber>
    </submittedName>
</protein>